<dbReference type="EMBL" id="CP012288">
    <property type="protein sequence ID" value="AMV66668.1"/>
    <property type="molecule type" value="Genomic_DNA"/>
</dbReference>
<keyword evidence="2" id="KW-1185">Reference proteome</keyword>
<evidence type="ECO:0000313" key="2">
    <source>
        <dbReference type="Proteomes" id="UP000076244"/>
    </source>
</evidence>
<dbReference type="Pfam" id="PF02635">
    <property type="entry name" value="DsrE"/>
    <property type="match status" value="1"/>
</dbReference>
<dbReference type="RefSeq" id="WP_046871338.1">
    <property type="nucleotide sequence ID" value="NZ_BAAAXI010000156.1"/>
</dbReference>
<evidence type="ECO:0008006" key="3">
    <source>
        <dbReference type="Google" id="ProtNLM"/>
    </source>
</evidence>
<reference evidence="1 2" key="1">
    <citation type="journal article" date="2016" name="PLoS ONE">
        <title>The Identification of Novel Diagnostic Marker Genes for the Detection of Beer Spoiling Pediococcus damnosus Strains Using the BlAst Diagnostic Gene findEr.</title>
        <authorList>
            <person name="Behr J."/>
            <person name="Geissler A.J."/>
            <person name="Schmid J."/>
            <person name="Zehe A."/>
            <person name="Vogel R.F."/>
        </authorList>
    </citation>
    <scope>NUCLEOTIDE SEQUENCE [LARGE SCALE GENOMIC DNA]</scope>
    <source>
        <strain evidence="1 2">TMW 2.1535</strain>
    </source>
</reference>
<organism evidence="1 2">
    <name type="scientific">Pediococcus damnosus</name>
    <dbReference type="NCBI Taxonomy" id="51663"/>
    <lineage>
        <taxon>Bacteria</taxon>
        <taxon>Bacillati</taxon>
        <taxon>Bacillota</taxon>
        <taxon>Bacilli</taxon>
        <taxon>Lactobacillales</taxon>
        <taxon>Lactobacillaceae</taxon>
        <taxon>Pediococcus</taxon>
    </lineage>
</organism>
<sequence length="110" mass="12382">MKIVFHIDENEKWPTTISNIKNAINFAKEQSTVIMMIVVVNGPAITEYLTPEIRQFIESSEDLVSFHACHNAMNSHQITANQLPSCVKVVPAGIIDLAQLQDQGFRYIKP</sequence>
<evidence type="ECO:0000313" key="1">
    <source>
        <dbReference type="EMBL" id="AMV66668.1"/>
    </source>
</evidence>
<dbReference type="PANTHER" id="PTHR37691:SF1">
    <property type="entry name" value="BLR3518 PROTEIN"/>
    <property type="match status" value="1"/>
</dbReference>
<dbReference type="Gene3D" id="3.40.1260.10">
    <property type="entry name" value="DsrEFH-like"/>
    <property type="match status" value="1"/>
</dbReference>
<gene>
    <name evidence="1" type="ORF">ADU72_0723</name>
</gene>
<protein>
    <recommendedName>
        <fullName evidence="3">Sulfur reduction protein DsrE</fullName>
    </recommendedName>
</protein>
<name>A0ABM6A3B7_9LACO</name>
<dbReference type="PANTHER" id="PTHR37691">
    <property type="entry name" value="BLR3518 PROTEIN"/>
    <property type="match status" value="1"/>
</dbReference>
<proteinExistence type="predicted"/>
<accession>A0ABM6A3B7</accession>
<dbReference type="Proteomes" id="UP000076244">
    <property type="component" value="Chromosome"/>
</dbReference>
<dbReference type="SUPFAM" id="SSF75169">
    <property type="entry name" value="DsrEFH-like"/>
    <property type="match status" value="1"/>
</dbReference>
<dbReference type="InterPro" id="IPR027396">
    <property type="entry name" value="DsrEFH-like"/>
</dbReference>
<dbReference type="InterPro" id="IPR003787">
    <property type="entry name" value="Sulphur_relay_DsrE/F-like"/>
</dbReference>